<keyword evidence="2" id="KW-1185">Reference proteome</keyword>
<dbReference type="EMBL" id="JBHSLU010000161">
    <property type="protein sequence ID" value="MFC5509296.1"/>
    <property type="molecule type" value="Genomic_DNA"/>
</dbReference>
<evidence type="ECO:0000313" key="2">
    <source>
        <dbReference type="Proteomes" id="UP001596060"/>
    </source>
</evidence>
<evidence type="ECO:0000313" key="1">
    <source>
        <dbReference type="EMBL" id="MFC5509296.1"/>
    </source>
</evidence>
<proteinExistence type="predicted"/>
<reference evidence="2" key="1">
    <citation type="journal article" date="2019" name="Int. J. Syst. Evol. Microbiol.">
        <title>The Global Catalogue of Microorganisms (GCM) 10K type strain sequencing project: providing services to taxonomists for standard genome sequencing and annotation.</title>
        <authorList>
            <consortium name="The Broad Institute Genomics Platform"/>
            <consortium name="The Broad Institute Genome Sequencing Center for Infectious Disease"/>
            <person name="Wu L."/>
            <person name="Ma J."/>
        </authorList>
    </citation>
    <scope>NUCLEOTIDE SEQUENCE [LARGE SCALE GENOMIC DNA]</scope>
    <source>
        <strain evidence="2">CCUG 43117</strain>
    </source>
</reference>
<dbReference type="RefSeq" id="WP_377818051.1">
    <property type="nucleotide sequence ID" value="NZ_JBHSLU010000161.1"/>
</dbReference>
<dbReference type="Proteomes" id="UP001596060">
    <property type="component" value="Unassembled WGS sequence"/>
</dbReference>
<gene>
    <name evidence="1" type="ORF">ACFPN9_29205</name>
</gene>
<name>A0ABW0P9F8_9HYPH</name>
<organism evidence="1 2">
    <name type="scientific">Bosea massiliensis</name>
    <dbReference type="NCBI Taxonomy" id="151419"/>
    <lineage>
        <taxon>Bacteria</taxon>
        <taxon>Pseudomonadati</taxon>
        <taxon>Pseudomonadota</taxon>
        <taxon>Alphaproteobacteria</taxon>
        <taxon>Hyphomicrobiales</taxon>
        <taxon>Boseaceae</taxon>
        <taxon>Bosea</taxon>
    </lineage>
</organism>
<protein>
    <submittedName>
        <fullName evidence="1">Uncharacterized protein</fullName>
    </submittedName>
</protein>
<accession>A0ABW0P9F8</accession>
<sequence>MTTLTDHEIDQNRDLIAADLLAALSDARTALVMTIAFLGRDQGTDRIEKTVQDLITICSKADRSAIEVIQNATHAGLRAQSFAERERELLAANNRHLEDARAARREIIRLLERERDATEAYVGQFISMGRRIRSQREALKAIIPYAESRVEDMIENDEANRADGIEFDPLLSAKAAAAVEEAKRIAGVI</sequence>
<comment type="caution">
    <text evidence="1">The sequence shown here is derived from an EMBL/GenBank/DDBJ whole genome shotgun (WGS) entry which is preliminary data.</text>
</comment>